<evidence type="ECO:0000256" key="1">
    <source>
        <dbReference type="ARBA" id="ARBA00004236"/>
    </source>
</evidence>
<proteinExistence type="predicted"/>
<evidence type="ECO:0000313" key="11">
    <source>
        <dbReference type="Proteomes" id="UP000324091"/>
    </source>
</evidence>
<organism evidence="10 11">
    <name type="scientific">Takifugu flavidus</name>
    <name type="common">sansaifugu</name>
    <dbReference type="NCBI Taxonomy" id="433684"/>
    <lineage>
        <taxon>Eukaryota</taxon>
        <taxon>Metazoa</taxon>
        <taxon>Chordata</taxon>
        <taxon>Craniata</taxon>
        <taxon>Vertebrata</taxon>
        <taxon>Euteleostomi</taxon>
        <taxon>Actinopterygii</taxon>
        <taxon>Neopterygii</taxon>
        <taxon>Teleostei</taxon>
        <taxon>Neoteleostei</taxon>
        <taxon>Acanthomorphata</taxon>
        <taxon>Eupercaria</taxon>
        <taxon>Tetraodontiformes</taxon>
        <taxon>Tetradontoidea</taxon>
        <taxon>Tetraodontidae</taxon>
        <taxon>Takifugu</taxon>
    </lineage>
</organism>
<dbReference type="GO" id="GO:0005509">
    <property type="term" value="F:calcium ion binding"/>
    <property type="evidence" value="ECO:0007669"/>
    <property type="project" value="UniProtKB-UniRule"/>
</dbReference>
<evidence type="ECO:0000256" key="5">
    <source>
        <dbReference type="ARBA" id="ARBA00022889"/>
    </source>
</evidence>
<dbReference type="SUPFAM" id="SSF49313">
    <property type="entry name" value="Cadherin-like"/>
    <property type="match status" value="1"/>
</dbReference>
<dbReference type="GO" id="GO:0044331">
    <property type="term" value="P:cell-cell adhesion mediated by cadherin"/>
    <property type="evidence" value="ECO:0007669"/>
    <property type="project" value="TreeGrafter"/>
</dbReference>
<dbReference type="InterPro" id="IPR002126">
    <property type="entry name" value="Cadherin-like_dom"/>
</dbReference>
<reference evidence="10 11" key="1">
    <citation type="submission" date="2019-04" db="EMBL/GenBank/DDBJ databases">
        <title>Chromosome genome assembly for Takifugu flavidus.</title>
        <authorList>
            <person name="Xiao S."/>
        </authorList>
    </citation>
    <scope>NUCLEOTIDE SEQUENCE [LARGE SCALE GENOMIC DNA]</scope>
    <source>
        <strain evidence="10">HTHZ2018</strain>
        <tissue evidence="10">Muscle</tissue>
    </source>
</reference>
<dbReference type="PROSITE" id="PS50268">
    <property type="entry name" value="CADHERIN_2"/>
    <property type="match status" value="1"/>
</dbReference>
<keyword evidence="11" id="KW-1185">Reference proteome</keyword>
<dbReference type="AlphaFoldDB" id="A0A5C6PDT8"/>
<dbReference type="GO" id="GO:0016342">
    <property type="term" value="C:catenin complex"/>
    <property type="evidence" value="ECO:0007669"/>
    <property type="project" value="TreeGrafter"/>
</dbReference>
<sequence>MGKIFVTYLNKKEVVLSTFPFSLFLQVKRPITLHEGHLDFLIDIRDSQGHKHTLPVRLLHQSHESEVNNSEGAMEAPVPVLYFQRSGGGLRRRKRDWVIPKINVAENHKGPYPLEISKIRSNQDKLKIFYSITGPGADQPPTNLFTMDRDSGSLFVTQQLDREEQAKYTPDCSPHLWCPPSGTGITAMTNTSGLAAATRDSHLSNGGAEHGPFRLNVPYRPCKALSDVGIKTSLTGPRGGFPPT</sequence>
<dbReference type="GO" id="GO:0005737">
    <property type="term" value="C:cytoplasm"/>
    <property type="evidence" value="ECO:0007669"/>
    <property type="project" value="TreeGrafter"/>
</dbReference>
<dbReference type="GO" id="GO:0034332">
    <property type="term" value="P:adherens junction organization"/>
    <property type="evidence" value="ECO:0007669"/>
    <property type="project" value="TreeGrafter"/>
</dbReference>
<evidence type="ECO:0000256" key="2">
    <source>
        <dbReference type="ARBA" id="ARBA00022475"/>
    </source>
</evidence>
<keyword evidence="3" id="KW-0677">Repeat</keyword>
<evidence type="ECO:0000256" key="3">
    <source>
        <dbReference type="ARBA" id="ARBA00022737"/>
    </source>
</evidence>
<dbReference type="PANTHER" id="PTHR24027">
    <property type="entry name" value="CADHERIN-23"/>
    <property type="match status" value="1"/>
</dbReference>
<dbReference type="Pfam" id="PF00028">
    <property type="entry name" value="Cadherin"/>
    <property type="match status" value="1"/>
</dbReference>
<dbReference type="PANTHER" id="PTHR24027:SF319">
    <property type="entry name" value="CADHERIN-1"/>
    <property type="match status" value="1"/>
</dbReference>
<dbReference type="EMBL" id="RHFK02000003">
    <property type="protein sequence ID" value="TWW77944.1"/>
    <property type="molecule type" value="Genomic_DNA"/>
</dbReference>
<dbReference type="InterPro" id="IPR015919">
    <property type="entry name" value="Cadherin-like_sf"/>
</dbReference>
<dbReference type="GO" id="GO:0008013">
    <property type="term" value="F:beta-catenin binding"/>
    <property type="evidence" value="ECO:0007669"/>
    <property type="project" value="TreeGrafter"/>
</dbReference>
<dbReference type="GO" id="GO:0045296">
    <property type="term" value="F:cadherin binding"/>
    <property type="evidence" value="ECO:0007669"/>
    <property type="project" value="TreeGrafter"/>
</dbReference>
<evidence type="ECO:0000256" key="8">
    <source>
        <dbReference type="PROSITE-ProRule" id="PRU00043"/>
    </source>
</evidence>
<dbReference type="GO" id="GO:0016477">
    <property type="term" value="P:cell migration"/>
    <property type="evidence" value="ECO:0007669"/>
    <property type="project" value="TreeGrafter"/>
</dbReference>
<dbReference type="FunFam" id="2.60.40.60:FF:000011">
    <property type="entry name" value="Cadherin 1"/>
    <property type="match status" value="1"/>
</dbReference>
<dbReference type="GO" id="GO:0016339">
    <property type="term" value="P:calcium-dependent cell-cell adhesion via plasma membrane cell adhesion molecules"/>
    <property type="evidence" value="ECO:0007669"/>
    <property type="project" value="TreeGrafter"/>
</dbReference>
<keyword evidence="4 8" id="KW-0106">Calcium</keyword>
<keyword evidence="6" id="KW-0472">Membrane</keyword>
<protein>
    <submittedName>
        <fullName evidence="10">Blastomere cadherin</fullName>
    </submittedName>
</protein>
<dbReference type="GO" id="GO:0007043">
    <property type="term" value="P:cell-cell junction assembly"/>
    <property type="evidence" value="ECO:0007669"/>
    <property type="project" value="TreeGrafter"/>
</dbReference>
<evidence type="ECO:0000259" key="9">
    <source>
        <dbReference type="PROSITE" id="PS50268"/>
    </source>
</evidence>
<dbReference type="Proteomes" id="UP000324091">
    <property type="component" value="Chromosome 11"/>
</dbReference>
<dbReference type="GO" id="GO:0000902">
    <property type="term" value="P:cell morphogenesis"/>
    <property type="evidence" value="ECO:0007669"/>
    <property type="project" value="TreeGrafter"/>
</dbReference>
<evidence type="ECO:0000313" key="10">
    <source>
        <dbReference type="EMBL" id="TWW77944.1"/>
    </source>
</evidence>
<gene>
    <name evidence="10" type="ORF">D4764_11G0000650</name>
</gene>
<dbReference type="Gene3D" id="2.60.40.60">
    <property type="entry name" value="Cadherins"/>
    <property type="match status" value="1"/>
</dbReference>
<accession>A0A5C6PDT8</accession>
<keyword evidence="5" id="KW-0130">Cell adhesion</keyword>
<evidence type="ECO:0000256" key="7">
    <source>
        <dbReference type="ARBA" id="ARBA00023180"/>
    </source>
</evidence>
<dbReference type="GO" id="GO:0005912">
    <property type="term" value="C:adherens junction"/>
    <property type="evidence" value="ECO:0007669"/>
    <property type="project" value="TreeGrafter"/>
</dbReference>
<comment type="caution">
    <text evidence="10">The sequence shown here is derived from an EMBL/GenBank/DDBJ whole genome shotgun (WGS) entry which is preliminary data.</text>
</comment>
<comment type="subcellular location">
    <subcellularLocation>
        <location evidence="1">Cell membrane</location>
    </subcellularLocation>
</comment>
<name>A0A5C6PDT8_9TELE</name>
<evidence type="ECO:0000256" key="6">
    <source>
        <dbReference type="ARBA" id="ARBA00023136"/>
    </source>
</evidence>
<dbReference type="InterPro" id="IPR039808">
    <property type="entry name" value="Cadherin"/>
</dbReference>
<keyword evidence="2" id="KW-1003">Cell membrane</keyword>
<dbReference type="GO" id="GO:0007156">
    <property type="term" value="P:homophilic cell adhesion via plasma membrane adhesion molecules"/>
    <property type="evidence" value="ECO:0007669"/>
    <property type="project" value="InterPro"/>
</dbReference>
<keyword evidence="7" id="KW-0325">Glycoprotein</keyword>
<feature type="domain" description="Cadherin" evidence="9">
    <location>
        <begin position="96"/>
        <end position="169"/>
    </location>
</feature>
<evidence type="ECO:0000256" key="4">
    <source>
        <dbReference type="ARBA" id="ARBA00022837"/>
    </source>
</evidence>